<dbReference type="AlphaFoldDB" id="A0A7W7FUT5"/>
<comment type="caution">
    <text evidence="2">The sequence shown here is derived from an EMBL/GenBank/DDBJ whole genome shotgun (WGS) entry which is preliminary data.</text>
</comment>
<evidence type="ECO:0000256" key="1">
    <source>
        <dbReference type="SAM" id="Coils"/>
    </source>
</evidence>
<reference evidence="2 3" key="1">
    <citation type="submission" date="2020-08" db="EMBL/GenBank/DDBJ databases">
        <title>Sequencing the genomes of 1000 actinobacteria strains.</title>
        <authorList>
            <person name="Klenk H.-P."/>
        </authorList>
    </citation>
    <scope>NUCLEOTIDE SEQUENCE [LARGE SCALE GENOMIC DNA]</scope>
    <source>
        <strain evidence="2 3">DSM 44230</strain>
    </source>
</reference>
<keyword evidence="3" id="KW-1185">Reference proteome</keyword>
<dbReference type="Gene3D" id="1.10.287.1060">
    <property type="entry name" value="ESAT-6-like"/>
    <property type="match status" value="1"/>
</dbReference>
<evidence type="ECO:0000313" key="3">
    <source>
        <dbReference type="Proteomes" id="UP000533598"/>
    </source>
</evidence>
<dbReference type="SUPFAM" id="SSF140453">
    <property type="entry name" value="EsxAB dimer-like"/>
    <property type="match status" value="1"/>
</dbReference>
<protein>
    <submittedName>
        <fullName evidence="2">WXG100 family type VII secretion target</fullName>
    </submittedName>
</protein>
<accession>A0A7W7FUT5</accession>
<evidence type="ECO:0000313" key="2">
    <source>
        <dbReference type="EMBL" id="MBB4678577.1"/>
    </source>
</evidence>
<dbReference type="RefSeq" id="WP_185004405.1">
    <property type="nucleotide sequence ID" value="NZ_BAAAUI010000036.1"/>
</dbReference>
<dbReference type="InterPro" id="IPR010310">
    <property type="entry name" value="T7SS_ESAT-6-like"/>
</dbReference>
<dbReference type="Proteomes" id="UP000533598">
    <property type="component" value="Unassembled WGS sequence"/>
</dbReference>
<dbReference type="InterPro" id="IPR036689">
    <property type="entry name" value="ESAT-6-like_sf"/>
</dbReference>
<proteinExistence type="predicted"/>
<dbReference type="Pfam" id="PF06013">
    <property type="entry name" value="WXG100"/>
    <property type="match status" value="1"/>
</dbReference>
<keyword evidence="1" id="KW-0175">Coiled coil</keyword>
<feature type="coiled-coil region" evidence="1">
    <location>
        <begin position="11"/>
        <end position="42"/>
    </location>
</feature>
<sequence length="100" mass="11293">MPTYTFNRGMADSVRDQMAAITKQLQNELENMHQQITSTLQDWQDGAKDQYLTAKSQWDAAAQRMPHSLNAAETALQQITEGYLKVEHTGMNAWGGYSVK</sequence>
<organism evidence="2 3">
    <name type="scientific">Crossiella cryophila</name>
    <dbReference type="NCBI Taxonomy" id="43355"/>
    <lineage>
        <taxon>Bacteria</taxon>
        <taxon>Bacillati</taxon>
        <taxon>Actinomycetota</taxon>
        <taxon>Actinomycetes</taxon>
        <taxon>Pseudonocardiales</taxon>
        <taxon>Pseudonocardiaceae</taxon>
        <taxon>Crossiella</taxon>
    </lineage>
</organism>
<name>A0A7W7FUT5_9PSEU</name>
<gene>
    <name evidence="2" type="ORF">HNR67_004695</name>
</gene>
<dbReference type="EMBL" id="JACHMH010000001">
    <property type="protein sequence ID" value="MBB4678577.1"/>
    <property type="molecule type" value="Genomic_DNA"/>
</dbReference>